<organism evidence="1 2">
    <name type="scientific">Nephila pilipes</name>
    <name type="common">Giant wood spider</name>
    <name type="synonym">Nephila maculata</name>
    <dbReference type="NCBI Taxonomy" id="299642"/>
    <lineage>
        <taxon>Eukaryota</taxon>
        <taxon>Metazoa</taxon>
        <taxon>Ecdysozoa</taxon>
        <taxon>Arthropoda</taxon>
        <taxon>Chelicerata</taxon>
        <taxon>Arachnida</taxon>
        <taxon>Araneae</taxon>
        <taxon>Araneomorphae</taxon>
        <taxon>Entelegynae</taxon>
        <taxon>Araneoidea</taxon>
        <taxon>Nephilidae</taxon>
        <taxon>Nephila</taxon>
    </lineage>
</organism>
<dbReference type="Proteomes" id="UP000887013">
    <property type="component" value="Unassembled WGS sequence"/>
</dbReference>
<keyword evidence="2" id="KW-1185">Reference proteome</keyword>
<evidence type="ECO:0000313" key="1">
    <source>
        <dbReference type="EMBL" id="GFT36287.1"/>
    </source>
</evidence>
<sequence>MVWDVSSKWDGMFRHLPTVPMIVEIGLTRSLGNLTGTGEGRNHSRIFCWMLMVTSSARFPSDGKDSMFGLLF</sequence>
<proteinExistence type="predicted"/>
<evidence type="ECO:0000313" key="2">
    <source>
        <dbReference type="Proteomes" id="UP000887013"/>
    </source>
</evidence>
<dbReference type="EMBL" id="BMAW01108955">
    <property type="protein sequence ID" value="GFT36287.1"/>
    <property type="molecule type" value="Genomic_DNA"/>
</dbReference>
<reference evidence="1" key="1">
    <citation type="submission" date="2020-08" db="EMBL/GenBank/DDBJ databases">
        <title>Multicomponent nature underlies the extraordinary mechanical properties of spider dragline silk.</title>
        <authorList>
            <person name="Kono N."/>
            <person name="Nakamura H."/>
            <person name="Mori M."/>
            <person name="Yoshida Y."/>
            <person name="Ohtoshi R."/>
            <person name="Malay A.D."/>
            <person name="Moran D.A.P."/>
            <person name="Tomita M."/>
            <person name="Numata K."/>
            <person name="Arakawa K."/>
        </authorList>
    </citation>
    <scope>NUCLEOTIDE SEQUENCE</scope>
</reference>
<accession>A0A8X6NVA5</accession>
<gene>
    <name evidence="1" type="ORF">NPIL_5401</name>
</gene>
<protein>
    <submittedName>
        <fullName evidence="1">Uncharacterized protein</fullName>
    </submittedName>
</protein>
<dbReference type="AlphaFoldDB" id="A0A8X6NVA5"/>
<name>A0A8X6NVA5_NEPPI</name>
<comment type="caution">
    <text evidence="1">The sequence shown here is derived from an EMBL/GenBank/DDBJ whole genome shotgun (WGS) entry which is preliminary data.</text>
</comment>